<evidence type="ECO:0000256" key="7">
    <source>
        <dbReference type="ARBA" id="ARBA00023224"/>
    </source>
</evidence>
<dbReference type="InterPro" id="IPR017452">
    <property type="entry name" value="GPCR_Rhodpsn_7TM"/>
</dbReference>
<evidence type="ECO:0000256" key="5">
    <source>
        <dbReference type="ARBA" id="ARBA00023136"/>
    </source>
</evidence>
<evidence type="ECO:0000256" key="8">
    <source>
        <dbReference type="SAM" id="Phobius"/>
    </source>
</evidence>
<keyword evidence="5 8" id="KW-0472">Membrane</keyword>
<keyword evidence="7" id="KW-0807">Transducer</keyword>
<keyword evidence="6 10" id="KW-0675">Receptor</keyword>
<comment type="subcellular location">
    <subcellularLocation>
        <location evidence="1">Membrane</location>
        <topology evidence="1">Multi-pass membrane protein</topology>
    </subcellularLocation>
</comment>
<proteinExistence type="predicted"/>
<evidence type="ECO:0000256" key="4">
    <source>
        <dbReference type="ARBA" id="ARBA00023040"/>
    </source>
</evidence>
<feature type="transmembrane region" description="Helical" evidence="8">
    <location>
        <begin position="221"/>
        <end position="239"/>
    </location>
</feature>
<dbReference type="GO" id="GO:0005886">
    <property type="term" value="C:plasma membrane"/>
    <property type="evidence" value="ECO:0007669"/>
    <property type="project" value="TreeGrafter"/>
</dbReference>
<keyword evidence="3 8" id="KW-1133">Transmembrane helix</keyword>
<sequence>MLLPYLPDDYLDRFVRESSSNYDYSVSYAFNTNITDFTLEFDLCSLPTGYGWASVIALITIFIGLLASVVFLVVIFRDFNLLDSSFLFLNNFLFASFMNLMTDGILKINFYRSFCWSAGRLACKTSFTVLDSSENAMTIFLIALILEQNHPRVYSFYSNNVQTRKLVTTLVLWVMTFLFSFPEMFLYDLNSLYPGVRACGFEFSYHKHGPLYYHKATLIEYFIPLVLLVVTCIHAAVLLRKSNTFSNDSEAARNESDNQLADGSANEYPRMRMTSLVIGATFFVTKMPHYLSLSLISSYRFKHSQFLRVLFYISPILYPIPSTIAPILVLFSSPFHKKRLTEIYQCIASCISGRRVQRGFTLGAGDDEEKLEEIKMETEEK</sequence>
<keyword evidence="4" id="KW-0297">G-protein coupled receptor</keyword>
<feature type="transmembrane region" description="Helical" evidence="8">
    <location>
        <begin position="50"/>
        <end position="75"/>
    </location>
</feature>
<evidence type="ECO:0000259" key="9">
    <source>
        <dbReference type="PROSITE" id="PS50262"/>
    </source>
</evidence>
<organism evidence="10 11">
    <name type="scientific">Holothuria leucospilota</name>
    <name type="common">Black long sea cucumber</name>
    <name type="synonym">Mertensiothuria leucospilota</name>
    <dbReference type="NCBI Taxonomy" id="206669"/>
    <lineage>
        <taxon>Eukaryota</taxon>
        <taxon>Metazoa</taxon>
        <taxon>Echinodermata</taxon>
        <taxon>Eleutherozoa</taxon>
        <taxon>Echinozoa</taxon>
        <taxon>Holothuroidea</taxon>
        <taxon>Aspidochirotacea</taxon>
        <taxon>Aspidochirotida</taxon>
        <taxon>Holothuriidae</taxon>
        <taxon>Holothuria</taxon>
    </lineage>
</organism>
<reference evidence="10" key="1">
    <citation type="submission" date="2021-10" db="EMBL/GenBank/DDBJ databases">
        <title>Tropical sea cucumber genome reveals ecological adaptation and Cuvierian tubules defense mechanism.</title>
        <authorList>
            <person name="Chen T."/>
        </authorList>
    </citation>
    <scope>NUCLEOTIDE SEQUENCE</scope>
    <source>
        <strain evidence="10">Nanhai2018</strain>
        <tissue evidence="10">Muscle</tissue>
    </source>
</reference>
<evidence type="ECO:0000256" key="6">
    <source>
        <dbReference type="ARBA" id="ARBA00023170"/>
    </source>
</evidence>
<feature type="transmembrane region" description="Helical" evidence="8">
    <location>
        <begin position="166"/>
        <end position="187"/>
    </location>
</feature>
<evidence type="ECO:0000256" key="1">
    <source>
        <dbReference type="ARBA" id="ARBA00004141"/>
    </source>
</evidence>
<dbReference type="Proteomes" id="UP001152320">
    <property type="component" value="Chromosome 7"/>
</dbReference>
<dbReference type="GO" id="GO:0004930">
    <property type="term" value="F:G protein-coupled receptor activity"/>
    <property type="evidence" value="ECO:0007669"/>
    <property type="project" value="UniProtKB-KW"/>
</dbReference>
<keyword evidence="11" id="KW-1185">Reference proteome</keyword>
<evidence type="ECO:0000256" key="2">
    <source>
        <dbReference type="ARBA" id="ARBA00022692"/>
    </source>
</evidence>
<dbReference type="InterPro" id="IPR000276">
    <property type="entry name" value="GPCR_Rhodpsn"/>
</dbReference>
<dbReference type="Gene3D" id="1.20.1070.10">
    <property type="entry name" value="Rhodopsin 7-helix transmembrane proteins"/>
    <property type="match status" value="1"/>
</dbReference>
<evidence type="ECO:0000313" key="10">
    <source>
        <dbReference type="EMBL" id="KAJ8038276.1"/>
    </source>
</evidence>
<evidence type="ECO:0000256" key="3">
    <source>
        <dbReference type="ARBA" id="ARBA00022989"/>
    </source>
</evidence>
<protein>
    <submittedName>
        <fullName evidence="10">Thyrotropin-releasing hormone receptor</fullName>
    </submittedName>
</protein>
<keyword evidence="2 8" id="KW-0812">Transmembrane</keyword>
<name>A0A9Q1C421_HOLLE</name>
<dbReference type="SUPFAM" id="SSF81321">
    <property type="entry name" value="Family A G protein-coupled receptor-like"/>
    <property type="match status" value="1"/>
</dbReference>
<dbReference type="EMBL" id="JAIZAY010000007">
    <property type="protein sequence ID" value="KAJ8038276.1"/>
    <property type="molecule type" value="Genomic_DNA"/>
</dbReference>
<evidence type="ECO:0000313" key="11">
    <source>
        <dbReference type="Proteomes" id="UP001152320"/>
    </source>
</evidence>
<dbReference type="AlphaFoldDB" id="A0A9Q1C421"/>
<accession>A0A9Q1C421</accession>
<feature type="domain" description="G-protein coupled receptors family 1 profile" evidence="9">
    <location>
        <begin position="67"/>
        <end position="329"/>
    </location>
</feature>
<dbReference type="PROSITE" id="PS50262">
    <property type="entry name" value="G_PROTEIN_RECEP_F1_2"/>
    <property type="match status" value="1"/>
</dbReference>
<feature type="transmembrane region" description="Helical" evidence="8">
    <location>
        <begin position="309"/>
        <end position="331"/>
    </location>
</feature>
<feature type="transmembrane region" description="Helical" evidence="8">
    <location>
        <begin position="276"/>
        <end position="297"/>
    </location>
</feature>
<gene>
    <name evidence="10" type="ORF">HOLleu_15653</name>
</gene>
<dbReference type="PANTHER" id="PTHR45695:SF9">
    <property type="entry name" value="LEUCOKININ RECEPTOR"/>
    <property type="match status" value="1"/>
</dbReference>
<dbReference type="Pfam" id="PF00001">
    <property type="entry name" value="7tm_1"/>
    <property type="match status" value="1"/>
</dbReference>
<dbReference type="CDD" id="cd00637">
    <property type="entry name" value="7tm_classA_rhodopsin-like"/>
    <property type="match status" value="1"/>
</dbReference>
<comment type="caution">
    <text evidence="10">The sequence shown here is derived from an EMBL/GenBank/DDBJ whole genome shotgun (WGS) entry which is preliminary data.</text>
</comment>
<dbReference type="PANTHER" id="PTHR45695">
    <property type="entry name" value="LEUCOKININ RECEPTOR-RELATED"/>
    <property type="match status" value="1"/>
</dbReference>